<dbReference type="InterPro" id="IPR045076">
    <property type="entry name" value="MutS"/>
</dbReference>
<dbReference type="SMART" id="SM00534">
    <property type="entry name" value="MUTSac"/>
    <property type="match status" value="1"/>
</dbReference>
<dbReference type="GO" id="GO:0007131">
    <property type="term" value="P:reciprocal meiotic recombination"/>
    <property type="evidence" value="ECO:0007669"/>
    <property type="project" value="TreeGrafter"/>
</dbReference>
<proteinExistence type="inferred from homology"/>
<feature type="domain" description="DNA mismatch repair proteins mutS family" evidence="6">
    <location>
        <begin position="694"/>
        <end position="710"/>
    </location>
</feature>
<dbReference type="Pfam" id="PF00488">
    <property type="entry name" value="MutS_V"/>
    <property type="match status" value="1"/>
</dbReference>
<name>A0A7E4UUR5_PANRE</name>
<dbReference type="InterPro" id="IPR007696">
    <property type="entry name" value="DNA_mismatch_repair_MutS_core"/>
</dbReference>
<dbReference type="PANTHER" id="PTHR11361">
    <property type="entry name" value="DNA MISMATCH REPAIR PROTEIN MUTS FAMILY MEMBER"/>
    <property type="match status" value="1"/>
</dbReference>
<evidence type="ECO:0000256" key="3">
    <source>
        <dbReference type="ARBA" id="ARBA00022840"/>
    </source>
</evidence>
<dbReference type="GO" id="GO:0140664">
    <property type="term" value="F:ATP-dependent DNA damage sensor activity"/>
    <property type="evidence" value="ECO:0007669"/>
    <property type="project" value="InterPro"/>
</dbReference>
<reference evidence="7" key="1">
    <citation type="journal article" date="2013" name="Genetics">
        <title>The draft genome and transcriptome of Panagrellus redivivus are shaped by the harsh demands of a free-living lifestyle.</title>
        <authorList>
            <person name="Srinivasan J."/>
            <person name="Dillman A.R."/>
            <person name="Macchietto M.G."/>
            <person name="Heikkinen L."/>
            <person name="Lakso M."/>
            <person name="Fracchia K.M."/>
            <person name="Antoshechkin I."/>
            <person name="Mortazavi A."/>
            <person name="Wong G."/>
            <person name="Sternberg P.W."/>
        </authorList>
    </citation>
    <scope>NUCLEOTIDE SEQUENCE [LARGE SCALE GENOMIC DNA]</scope>
    <source>
        <strain evidence="7">MT8872</strain>
    </source>
</reference>
<comment type="similarity">
    <text evidence="1">Belongs to the DNA mismatch repair MutS family.</text>
</comment>
<dbReference type="GO" id="GO:0006298">
    <property type="term" value="P:mismatch repair"/>
    <property type="evidence" value="ECO:0007669"/>
    <property type="project" value="InterPro"/>
</dbReference>
<dbReference type="InterPro" id="IPR011184">
    <property type="entry name" value="DNA_mismatch_repair_Msh2"/>
</dbReference>
<evidence type="ECO:0000313" key="8">
    <source>
        <dbReference type="WBParaSite" id="Pan_g13080.t1"/>
    </source>
</evidence>
<keyword evidence="2" id="KW-0547">Nucleotide-binding</keyword>
<sequence>MAVTLIAASIGDICASFSIEIDETSPDMIGVGLVAMGSSTVPALSDPRSTMNNMASQSSDFNISSFNASKTGQPKYKQTAKPNKNNTTASSDCIIAALIEGRGQDKGVIGICCMDIRFPEMTLSEFFDSSSYTKLKTRLAILDPVEIVVPESSDKNNHMRILADVVKSAMPSVTLTTIQKRFFNDRLGIDVINKLGAPECCNVDTSVVKKYYCMSAAFALIKYIEYVQNLTYENGTMRITYEAIDDCCLIDVHSWANLDLINVKSSHHSDKTLFSVLNKCVTVGGTRLLRSCLLQPSGDVQRIEERLDVVAEFVKNQVFHDRVRNLLANLSDLQFLISLCVGKSQNIVESREESMKSIRSKITQMIALKKVLVVVMALGNVLSTAKSAWIVKHRNRLFDKRLAQITELIDEKLDSSVLLRKSNNSGGMKDATLFAIRPGQHVVIDLSRKAYTELLDDVHAMAAEEQVRIPGITLTYAFTRGYYFSLTCKDPLTMQLPEKCIHIIRNRASVTFTTRDLIKYNDRLIQAESEILFKSNIFVDQIVASIRALLPALHLVIEFMTHLDMMTALGAYSTIAGCVRPVIDSEMIVRNGRHPLLEDHEIVPNDTYIVPESRFLVITGPNMAGKSTYMKQVCLIQILAQLGCFVPADFASFVPMERIFSRIGHNDDLTKNLSAFAVEMSEMAIILPHANERSLIVIDELARSTSTEEGLSICYAMCEHLIKSNAFVMFATHFLDLAWLELNFSTVQNLHFEVQTITRPDGSETIKPSHRLHKGMYKGPLYGFELAELTTFPPSVIEDARKLAETFRANVVLKQLEHGDPTITRQKELVYVARRIMRLNDLTTDENHEKIGKLLVELRQRLQEHRLL</sequence>
<accession>A0A7E4UUR5</accession>
<keyword evidence="4" id="KW-0238">DNA-binding</keyword>
<dbReference type="Gene3D" id="3.40.50.300">
    <property type="entry name" value="P-loop containing nucleotide triphosphate hydrolases"/>
    <property type="match status" value="1"/>
</dbReference>
<dbReference type="InterPro" id="IPR036678">
    <property type="entry name" value="MutS_con_dom_sf"/>
</dbReference>
<dbReference type="Gene3D" id="1.10.1420.10">
    <property type="match status" value="2"/>
</dbReference>
<dbReference type="Proteomes" id="UP000492821">
    <property type="component" value="Unassembled WGS sequence"/>
</dbReference>
<dbReference type="InterPro" id="IPR027417">
    <property type="entry name" value="P-loop_NTPase"/>
</dbReference>
<dbReference type="PANTHER" id="PTHR11361:SF21">
    <property type="entry name" value="MUTS PROTEIN HOMOLOG 4"/>
    <property type="match status" value="1"/>
</dbReference>
<dbReference type="InterPro" id="IPR007860">
    <property type="entry name" value="DNA_mmatch_repair_MutS_con_dom"/>
</dbReference>
<keyword evidence="3" id="KW-0067">ATP-binding</keyword>
<keyword evidence="5" id="KW-0469">Meiosis</keyword>
<dbReference type="SUPFAM" id="SSF48334">
    <property type="entry name" value="DNA repair protein MutS, domain III"/>
    <property type="match status" value="1"/>
</dbReference>
<dbReference type="GO" id="GO:0005524">
    <property type="term" value="F:ATP binding"/>
    <property type="evidence" value="ECO:0007669"/>
    <property type="project" value="UniProtKB-KW"/>
</dbReference>
<dbReference type="InterPro" id="IPR000432">
    <property type="entry name" value="DNA_mismatch_repair_MutS_C"/>
</dbReference>
<dbReference type="InterPro" id="IPR036187">
    <property type="entry name" value="DNA_mismatch_repair_MutS_sf"/>
</dbReference>
<dbReference type="GO" id="GO:0005634">
    <property type="term" value="C:nucleus"/>
    <property type="evidence" value="ECO:0007669"/>
    <property type="project" value="TreeGrafter"/>
</dbReference>
<dbReference type="PIRSF" id="PIRSF005813">
    <property type="entry name" value="MSH2"/>
    <property type="match status" value="1"/>
</dbReference>
<evidence type="ECO:0000313" key="7">
    <source>
        <dbReference type="Proteomes" id="UP000492821"/>
    </source>
</evidence>
<dbReference type="FunFam" id="3.40.50.300:FF:000870">
    <property type="entry name" value="MutS protein homolog 4"/>
    <property type="match status" value="1"/>
</dbReference>
<evidence type="ECO:0000259" key="6">
    <source>
        <dbReference type="PROSITE" id="PS00486"/>
    </source>
</evidence>
<dbReference type="WBParaSite" id="Pan_g13080.t1">
    <property type="protein sequence ID" value="Pan_g13080.t1"/>
    <property type="gene ID" value="Pan_g13080"/>
</dbReference>
<dbReference type="Gene3D" id="3.30.420.110">
    <property type="entry name" value="MutS, connector domain"/>
    <property type="match status" value="1"/>
</dbReference>
<evidence type="ECO:0000256" key="1">
    <source>
        <dbReference type="ARBA" id="ARBA00006271"/>
    </source>
</evidence>
<dbReference type="SMART" id="SM00533">
    <property type="entry name" value="MUTSd"/>
    <property type="match status" value="1"/>
</dbReference>
<evidence type="ECO:0000256" key="4">
    <source>
        <dbReference type="ARBA" id="ARBA00023125"/>
    </source>
</evidence>
<dbReference type="PROSITE" id="PS00486">
    <property type="entry name" value="DNA_MISMATCH_REPAIR_2"/>
    <property type="match status" value="1"/>
</dbReference>
<evidence type="ECO:0000256" key="5">
    <source>
        <dbReference type="ARBA" id="ARBA00023254"/>
    </source>
</evidence>
<dbReference type="SUPFAM" id="SSF52540">
    <property type="entry name" value="P-loop containing nucleoside triphosphate hydrolases"/>
    <property type="match status" value="1"/>
</dbReference>
<dbReference type="Pfam" id="PF05192">
    <property type="entry name" value="MutS_III"/>
    <property type="match status" value="1"/>
</dbReference>
<dbReference type="GO" id="GO:0030983">
    <property type="term" value="F:mismatched DNA binding"/>
    <property type="evidence" value="ECO:0007669"/>
    <property type="project" value="InterPro"/>
</dbReference>
<reference evidence="8" key="2">
    <citation type="submission" date="2020-10" db="UniProtKB">
        <authorList>
            <consortium name="WormBaseParasite"/>
        </authorList>
    </citation>
    <scope>IDENTIFICATION</scope>
</reference>
<protein>
    <submittedName>
        <fullName evidence="8">DNA_MISMATCH_REPAIR_2 domain-containing protein</fullName>
    </submittedName>
</protein>
<dbReference type="Pfam" id="PF05190">
    <property type="entry name" value="MutS_IV"/>
    <property type="match status" value="1"/>
</dbReference>
<keyword evidence="7" id="KW-1185">Reference proteome</keyword>
<dbReference type="Pfam" id="PF05188">
    <property type="entry name" value="MutS_II"/>
    <property type="match status" value="1"/>
</dbReference>
<dbReference type="InterPro" id="IPR007861">
    <property type="entry name" value="DNA_mismatch_repair_MutS_clamp"/>
</dbReference>
<dbReference type="AlphaFoldDB" id="A0A7E4UUR5"/>
<dbReference type="SUPFAM" id="SSF53150">
    <property type="entry name" value="DNA repair protein MutS, domain II"/>
    <property type="match status" value="1"/>
</dbReference>
<organism evidence="7 8">
    <name type="scientific">Panagrellus redivivus</name>
    <name type="common">Microworm</name>
    <dbReference type="NCBI Taxonomy" id="6233"/>
    <lineage>
        <taxon>Eukaryota</taxon>
        <taxon>Metazoa</taxon>
        <taxon>Ecdysozoa</taxon>
        <taxon>Nematoda</taxon>
        <taxon>Chromadorea</taxon>
        <taxon>Rhabditida</taxon>
        <taxon>Tylenchina</taxon>
        <taxon>Panagrolaimomorpha</taxon>
        <taxon>Panagrolaimoidea</taxon>
        <taxon>Panagrolaimidae</taxon>
        <taxon>Panagrellus</taxon>
    </lineage>
</organism>
<evidence type="ECO:0000256" key="2">
    <source>
        <dbReference type="ARBA" id="ARBA00022741"/>
    </source>
</evidence>